<proteinExistence type="predicted"/>
<feature type="signal peptide" evidence="1">
    <location>
        <begin position="1"/>
        <end position="21"/>
    </location>
</feature>
<protein>
    <submittedName>
        <fullName evidence="2">Uncharacterized protein</fullName>
    </submittedName>
</protein>
<accession>A0A8B6FS51</accession>
<feature type="chain" id="PRO_5033006040" evidence="1">
    <location>
        <begin position="22"/>
        <end position="91"/>
    </location>
</feature>
<dbReference type="EMBL" id="UYJE01007336">
    <property type="protein sequence ID" value="VDI53778.1"/>
    <property type="molecule type" value="Genomic_DNA"/>
</dbReference>
<comment type="caution">
    <text evidence="2">The sequence shown here is derived from an EMBL/GenBank/DDBJ whole genome shotgun (WGS) entry which is preliminary data.</text>
</comment>
<gene>
    <name evidence="2" type="ORF">MGAL_10B083504</name>
</gene>
<dbReference type="AlphaFoldDB" id="A0A8B6FS51"/>
<dbReference type="Proteomes" id="UP000596742">
    <property type="component" value="Unassembled WGS sequence"/>
</dbReference>
<organism evidence="2 3">
    <name type="scientific">Mytilus galloprovincialis</name>
    <name type="common">Mediterranean mussel</name>
    <dbReference type="NCBI Taxonomy" id="29158"/>
    <lineage>
        <taxon>Eukaryota</taxon>
        <taxon>Metazoa</taxon>
        <taxon>Spiralia</taxon>
        <taxon>Lophotrochozoa</taxon>
        <taxon>Mollusca</taxon>
        <taxon>Bivalvia</taxon>
        <taxon>Autobranchia</taxon>
        <taxon>Pteriomorphia</taxon>
        <taxon>Mytilida</taxon>
        <taxon>Mytiloidea</taxon>
        <taxon>Mytilidae</taxon>
        <taxon>Mytilinae</taxon>
        <taxon>Mytilus</taxon>
    </lineage>
</organism>
<evidence type="ECO:0000256" key="1">
    <source>
        <dbReference type="SAM" id="SignalP"/>
    </source>
</evidence>
<evidence type="ECO:0000313" key="3">
    <source>
        <dbReference type="Proteomes" id="UP000596742"/>
    </source>
</evidence>
<keyword evidence="3" id="KW-1185">Reference proteome</keyword>
<evidence type="ECO:0000313" key="2">
    <source>
        <dbReference type="EMBL" id="VDI53778.1"/>
    </source>
</evidence>
<sequence>MAFKNVVVVVVLVTVVSMVIAQAPEEGTSTPTTISPLGGLAPGPAYYNPAQESRDRLVTFLLFKSMMGGADGEGGGMMHTMLMLRAFGFLS</sequence>
<reference evidence="2" key="1">
    <citation type="submission" date="2018-11" db="EMBL/GenBank/DDBJ databases">
        <authorList>
            <person name="Alioto T."/>
            <person name="Alioto T."/>
        </authorList>
    </citation>
    <scope>NUCLEOTIDE SEQUENCE</scope>
</reference>
<name>A0A8B6FS51_MYTGA</name>
<keyword evidence="1" id="KW-0732">Signal</keyword>